<keyword evidence="2" id="KW-0810">Translation regulation</keyword>
<comment type="caution">
    <text evidence="7">The sequence shown here is derived from an EMBL/GenBank/DDBJ whole genome shotgun (WGS) entry which is preliminary data.</text>
</comment>
<gene>
    <name evidence="7" type="ORF">SPHA_44181</name>
</gene>
<dbReference type="Proteomes" id="UP000597762">
    <property type="component" value="Unassembled WGS sequence"/>
</dbReference>
<dbReference type="GO" id="GO:0003743">
    <property type="term" value="F:translation initiation factor activity"/>
    <property type="evidence" value="ECO:0007669"/>
    <property type="project" value="UniProtKB-KW"/>
</dbReference>
<keyword evidence="3 5" id="KW-0694">RNA-binding</keyword>
<comment type="similarity">
    <text evidence="5">Belongs to the eukaryotic initiation factor 4E family.</text>
</comment>
<dbReference type="PANTHER" id="PTHR11960:SF66">
    <property type="entry name" value="EUKARYOTIC TRANSLATION INITIATION FACTOR 4E TYPE 3"/>
    <property type="match status" value="1"/>
</dbReference>
<evidence type="ECO:0000256" key="3">
    <source>
        <dbReference type="ARBA" id="ARBA00022884"/>
    </source>
</evidence>
<dbReference type="InterPro" id="IPR023398">
    <property type="entry name" value="TIF_eIF4e-like"/>
</dbReference>
<dbReference type="Gene3D" id="3.30.760.10">
    <property type="entry name" value="RNA Cap, Translation Initiation Factor Eif4e"/>
    <property type="match status" value="1"/>
</dbReference>
<protein>
    <submittedName>
        <fullName evidence="7">Eukaryotic translation initiation factor 4E type 3</fullName>
    </submittedName>
</protein>
<evidence type="ECO:0000256" key="4">
    <source>
        <dbReference type="ARBA" id="ARBA00022917"/>
    </source>
</evidence>
<sequence>MAAAQRSAGSVEDNNGCVVPQLLPDDGDSDDQNADGFTPPADGYLNEEQRQSDEKGIPLATPWTFWLDKEDEFNCKGGNWSFKCQKTDTAFVWKELLLAVIGEQLVDCMAEGDEIGGLSCSIRNKEDVFQVWNVRSDLEEKSSLVEKVKSLLPEVNFTSVHYKTFQTHQAFEGHKVISGSS</sequence>
<proteinExistence type="inferred from homology"/>
<dbReference type="InterPro" id="IPR001040">
    <property type="entry name" value="TIF_eIF_4E"/>
</dbReference>
<feature type="region of interest" description="Disordered" evidence="6">
    <location>
        <begin position="1"/>
        <end position="54"/>
    </location>
</feature>
<dbReference type="PANTHER" id="PTHR11960">
    <property type="entry name" value="EUKARYOTIC TRANSLATION INITIATION FACTOR 4E RELATED"/>
    <property type="match status" value="1"/>
</dbReference>
<keyword evidence="8" id="KW-1185">Reference proteome</keyword>
<accession>A0A812CYK6</accession>
<reference evidence="7" key="1">
    <citation type="submission" date="2021-01" db="EMBL/GenBank/DDBJ databases">
        <authorList>
            <person name="Li R."/>
            <person name="Bekaert M."/>
        </authorList>
    </citation>
    <scope>NUCLEOTIDE SEQUENCE</scope>
    <source>
        <strain evidence="7">Farmed</strain>
    </source>
</reference>
<evidence type="ECO:0000256" key="2">
    <source>
        <dbReference type="ARBA" id="ARBA00022845"/>
    </source>
</evidence>
<keyword evidence="4 5" id="KW-0648">Protein biosynthesis</keyword>
<name>A0A812CYK6_ACAPH</name>
<evidence type="ECO:0000313" key="7">
    <source>
        <dbReference type="EMBL" id="CAE1283662.1"/>
    </source>
</evidence>
<dbReference type="GO" id="GO:0006417">
    <property type="term" value="P:regulation of translation"/>
    <property type="evidence" value="ECO:0007669"/>
    <property type="project" value="UniProtKB-KW"/>
</dbReference>
<dbReference type="GO" id="GO:0016281">
    <property type="term" value="C:eukaryotic translation initiation factor 4F complex"/>
    <property type="evidence" value="ECO:0007669"/>
    <property type="project" value="TreeGrafter"/>
</dbReference>
<evidence type="ECO:0000256" key="1">
    <source>
        <dbReference type="ARBA" id="ARBA00022540"/>
    </source>
</evidence>
<keyword evidence="1 5" id="KW-0396">Initiation factor</keyword>
<dbReference type="AlphaFoldDB" id="A0A812CYK6"/>
<organism evidence="7 8">
    <name type="scientific">Acanthosepion pharaonis</name>
    <name type="common">Pharaoh cuttlefish</name>
    <name type="synonym">Sepia pharaonis</name>
    <dbReference type="NCBI Taxonomy" id="158019"/>
    <lineage>
        <taxon>Eukaryota</taxon>
        <taxon>Metazoa</taxon>
        <taxon>Spiralia</taxon>
        <taxon>Lophotrochozoa</taxon>
        <taxon>Mollusca</taxon>
        <taxon>Cephalopoda</taxon>
        <taxon>Coleoidea</taxon>
        <taxon>Decapodiformes</taxon>
        <taxon>Sepiida</taxon>
        <taxon>Sepiina</taxon>
        <taxon>Sepiidae</taxon>
        <taxon>Acanthosepion</taxon>
    </lineage>
</organism>
<evidence type="ECO:0000256" key="5">
    <source>
        <dbReference type="RuleBase" id="RU004374"/>
    </source>
</evidence>
<dbReference type="SUPFAM" id="SSF55418">
    <property type="entry name" value="eIF4e-like"/>
    <property type="match status" value="1"/>
</dbReference>
<dbReference type="OrthoDB" id="17977at2759"/>
<dbReference type="Pfam" id="PF01652">
    <property type="entry name" value="IF4E"/>
    <property type="match status" value="1"/>
</dbReference>
<evidence type="ECO:0000256" key="6">
    <source>
        <dbReference type="SAM" id="MobiDB-lite"/>
    </source>
</evidence>
<dbReference type="EMBL" id="CAHIKZ030002243">
    <property type="protein sequence ID" value="CAE1283662.1"/>
    <property type="molecule type" value="Genomic_DNA"/>
</dbReference>
<evidence type="ECO:0000313" key="8">
    <source>
        <dbReference type="Proteomes" id="UP000597762"/>
    </source>
</evidence>
<dbReference type="GO" id="GO:0000340">
    <property type="term" value="F:RNA 7-methylguanosine cap binding"/>
    <property type="evidence" value="ECO:0007669"/>
    <property type="project" value="TreeGrafter"/>
</dbReference>